<name>A0ABS4TK42_9PSEU</name>
<dbReference type="Proteomes" id="UP001519332">
    <property type="component" value="Unassembled WGS sequence"/>
</dbReference>
<gene>
    <name evidence="1" type="ORF">JOF56_005183</name>
</gene>
<evidence type="ECO:0000313" key="1">
    <source>
        <dbReference type="EMBL" id="MBP2324798.1"/>
    </source>
</evidence>
<evidence type="ECO:0008006" key="3">
    <source>
        <dbReference type="Google" id="ProtNLM"/>
    </source>
</evidence>
<accession>A0ABS4TK42</accession>
<dbReference type="RefSeq" id="WP_209642077.1">
    <property type="nucleotide sequence ID" value="NZ_JAGINW010000001.1"/>
</dbReference>
<reference evidence="1 2" key="1">
    <citation type="submission" date="2021-03" db="EMBL/GenBank/DDBJ databases">
        <title>Sequencing the genomes of 1000 actinobacteria strains.</title>
        <authorList>
            <person name="Klenk H.-P."/>
        </authorList>
    </citation>
    <scope>NUCLEOTIDE SEQUENCE [LARGE SCALE GENOMIC DNA]</scope>
    <source>
        <strain evidence="1 2">DSM 46670</strain>
    </source>
</reference>
<evidence type="ECO:0000313" key="2">
    <source>
        <dbReference type="Proteomes" id="UP001519332"/>
    </source>
</evidence>
<protein>
    <recommendedName>
        <fullName evidence="3">FCS-type domain-containing protein</fullName>
    </recommendedName>
</protein>
<comment type="caution">
    <text evidence="1">The sequence shown here is derived from an EMBL/GenBank/DDBJ whole genome shotgun (WGS) entry which is preliminary data.</text>
</comment>
<keyword evidence="2" id="KW-1185">Reference proteome</keyword>
<proteinExistence type="predicted"/>
<dbReference type="EMBL" id="JAGINW010000001">
    <property type="protein sequence ID" value="MBP2324798.1"/>
    <property type="molecule type" value="Genomic_DNA"/>
</dbReference>
<sequence length="108" mass="11621">MTKSHHCLSCGTEIQVANSGRPRRYCSAACRQAAYRARALVAAAADRTALAELAVRLRDNADRLWLISQGWSPPGDGTALDTLLTDTVAVAEEMFRLGDGMRDGTSPD</sequence>
<organism evidence="1 2">
    <name type="scientific">Kibdelosporangium banguiense</name>
    <dbReference type="NCBI Taxonomy" id="1365924"/>
    <lineage>
        <taxon>Bacteria</taxon>
        <taxon>Bacillati</taxon>
        <taxon>Actinomycetota</taxon>
        <taxon>Actinomycetes</taxon>
        <taxon>Pseudonocardiales</taxon>
        <taxon>Pseudonocardiaceae</taxon>
        <taxon>Kibdelosporangium</taxon>
    </lineage>
</organism>